<evidence type="ECO:0000256" key="1">
    <source>
        <dbReference type="ARBA" id="ARBA00001933"/>
    </source>
</evidence>
<protein>
    <recommendedName>
        <fullName evidence="9">Histidinol-phosphate aminotransferase</fullName>
        <ecNumber evidence="9">2.6.1.9</ecNumber>
    </recommendedName>
    <alternativeName>
        <fullName evidence="9">Imidazole acetol-phosphate transaminase</fullName>
    </alternativeName>
</protein>
<evidence type="ECO:0000256" key="5">
    <source>
        <dbReference type="ARBA" id="ARBA00022576"/>
    </source>
</evidence>
<dbReference type="Proteomes" id="UP000366872">
    <property type="component" value="Unassembled WGS sequence"/>
</dbReference>
<keyword evidence="6 9" id="KW-0808">Transferase</keyword>
<keyword evidence="5 9" id="KW-0032">Aminotransferase</keyword>
<name>A0A6C2U078_PONDE</name>
<dbReference type="GO" id="GO:0000105">
    <property type="term" value="P:L-histidine biosynthetic process"/>
    <property type="evidence" value="ECO:0007669"/>
    <property type="project" value="UniProtKB-UniRule"/>
</dbReference>
<dbReference type="InterPro" id="IPR005861">
    <property type="entry name" value="HisP_aminotrans"/>
</dbReference>
<comment type="pathway">
    <text evidence="2 9">Amino-acid biosynthesis; L-histidine biosynthesis; L-histidine from 5-phospho-alpha-D-ribose 1-diphosphate: step 7/9.</text>
</comment>
<evidence type="ECO:0000256" key="9">
    <source>
        <dbReference type="HAMAP-Rule" id="MF_01023"/>
    </source>
</evidence>
<dbReference type="EC" id="2.6.1.9" evidence="9"/>
<dbReference type="GO" id="GO:0030170">
    <property type="term" value="F:pyridoxal phosphate binding"/>
    <property type="evidence" value="ECO:0007669"/>
    <property type="project" value="InterPro"/>
</dbReference>
<comment type="similarity">
    <text evidence="3 9">Belongs to the class-II pyridoxal-phosphate-dependent aminotransferase family. Histidinol-phosphate aminotransferase subfamily.</text>
</comment>
<keyword evidence="7 9" id="KW-0663">Pyridoxal phosphate</keyword>
<keyword evidence="9" id="KW-0028">Amino-acid biosynthesis</keyword>
<dbReference type="UniPathway" id="UPA00031">
    <property type="reaction ID" value="UER00012"/>
</dbReference>
<reference evidence="11 12" key="1">
    <citation type="submission" date="2019-04" db="EMBL/GenBank/DDBJ databases">
        <authorList>
            <person name="Van Vliet M D."/>
        </authorList>
    </citation>
    <scope>NUCLEOTIDE SEQUENCE [LARGE SCALE GENOMIC DNA]</scope>
    <source>
        <strain evidence="11 12">F1</strain>
    </source>
</reference>
<dbReference type="SUPFAM" id="SSF53383">
    <property type="entry name" value="PLP-dependent transferases"/>
    <property type="match status" value="1"/>
</dbReference>
<dbReference type="HAMAP" id="MF_01023">
    <property type="entry name" value="HisC_aminotrans_2"/>
    <property type="match status" value="1"/>
</dbReference>
<dbReference type="InterPro" id="IPR004839">
    <property type="entry name" value="Aminotransferase_I/II_large"/>
</dbReference>
<dbReference type="GO" id="GO:0004400">
    <property type="term" value="F:histidinol-phosphate transaminase activity"/>
    <property type="evidence" value="ECO:0007669"/>
    <property type="project" value="UniProtKB-UniRule"/>
</dbReference>
<dbReference type="RefSeq" id="WP_136078818.1">
    <property type="nucleotide sequence ID" value="NZ_CAAHFG010000001.1"/>
</dbReference>
<evidence type="ECO:0000256" key="4">
    <source>
        <dbReference type="ARBA" id="ARBA00011738"/>
    </source>
</evidence>
<evidence type="ECO:0000256" key="8">
    <source>
        <dbReference type="ARBA" id="ARBA00047481"/>
    </source>
</evidence>
<evidence type="ECO:0000256" key="3">
    <source>
        <dbReference type="ARBA" id="ARBA00007970"/>
    </source>
</evidence>
<dbReference type="InterPro" id="IPR001917">
    <property type="entry name" value="Aminotrans_II_pyridoxalP_BS"/>
</dbReference>
<dbReference type="NCBIfam" id="TIGR01141">
    <property type="entry name" value="hisC"/>
    <property type="match status" value="1"/>
</dbReference>
<keyword evidence="9" id="KW-0368">Histidine biosynthesis</keyword>
<evidence type="ECO:0000313" key="12">
    <source>
        <dbReference type="Proteomes" id="UP000366872"/>
    </source>
</evidence>
<evidence type="ECO:0000256" key="6">
    <source>
        <dbReference type="ARBA" id="ARBA00022679"/>
    </source>
</evidence>
<dbReference type="EMBL" id="CAAHFG010000001">
    <property type="protein sequence ID" value="VGO13229.1"/>
    <property type="molecule type" value="Genomic_DNA"/>
</dbReference>
<organism evidence="11 12">
    <name type="scientific">Pontiella desulfatans</name>
    <dbReference type="NCBI Taxonomy" id="2750659"/>
    <lineage>
        <taxon>Bacteria</taxon>
        <taxon>Pseudomonadati</taxon>
        <taxon>Kiritimatiellota</taxon>
        <taxon>Kiritimatiellia</taxon>
        <taxon>Kiritimatiellales</taxon>
        <taxon>Pontiellaceae</taxon>
        <taxon>Pontiella</taxon>
    </lineage>
</organism>
<dbReference type="PROSITE" id="PS00599">
    <property type="entry name" value="AA_TRANSFER_CLASS_2"/>
    <property type="match status" value="1"/>
</dbReference>
<comment type="subunit">
    <text evidence="4 9">Homodimer.</text>
</comment>
<feature type="domain" description="Aminotransferase class I/classII large" evidence="10">
    <location>
        <begin position="33"/>
        <end position="357"/>
    </location>
</feature>
<gene>
    <name evidence="11" type="primary">pat</name>
    <name evidence="9" type="synonym">hisC</name>
    <name evidence="11" type="ORF">PDESU_01785</name>
</gene>
<accession>A0A6C2U078</accession>
<dbReference type="AlphaFoldDB" id="A0A6C2U078"/>
<dbReference type="Gene3D" id="3.40.640.10">
    <property type="entry name" value="Type I PLP-dependent aspartate aminotransferase-like (Major domain)"/>
    <property type="match status" value="1"/>
</dbReference>
<dbReference type="InterPro" id="IPR015421">
    <property type="entry name" value="PyrdxlP-dep_Trfase_major"/>
</dbReference>
<evidence type="ECO:0000256" key="2">
    <source>
        <dbReference type="ARBA" id="ARBA00005011"/>
    </source>
</evidence>
<comment type="catalytic activity">
    <reaction evidence="8 9">
        <text>L-histidinol phosphate + 2-oxoglutarate = 3-(imidazol-4-yl)-2-oxopropyl phosphate + L-glutamate</text>
        <dbReference type="Rhea" id="RHEA:23744"/>
        <dbReference type="ChEBI" id="CHEBI:16810"/>
        <dbReference type="ChEBI" id="CHEBI:29985"/>
        <dbReference type="ChEBI" id="CHEBI:57766"/>
        <dbReference type="ChEBI" id="CHEBI:57980"/>
        <dbReference type="EC" id="2.6.1.9"/>
    </reaction>
</comment>
<comment type="cofactor">
    <cofactor evidence="1 9">
        <name>pyridoxal 5'-phosphate</name>
        <dbReference type="ChEBI" id="CHEBI:597326"/>
    </cofactor>
</comment>
<dbReference type="CDD" id="cd00609">
    <property type="entry name" value="AAT_like"/>
    <property type="match status" value="1"/>
</dbReference>
<evidence type="ECO:0000313" key="11">
    <source>
        <dbReference type="EMBL" id="VGO13229.1"/>
    </source>
</evidence>
<dbReference type="PANTHER" id="PTHR43643:SF3">
    <property type="entry name" value="HISTIDINOL-PHOSPHATE AMINOTRANSFERASE"/>
    <property type="match status" value="1"/>
</dbReference>
<proteinExistence type="inferred from homology"/>
<dbReference type="InterPro" id="IPR050106">
    <property type="entry name" value="HistidinolP_aminotransfase"/>
</dbReference>
<dbReference type="Pfam" id="PF00155">
    <property type="entry name" value="Aminotran_1_2"/>
    <property type="match status" value="1"/>
</dbReference>
<evidence type="ECO:0000256" key="7">
    <source>
        <dbReference type="ARBA" id="ARBA00022898"/>
    </source>
</evidence>
<keyword evidence="12" id="KW-1185">Reference proteome</keyword>
<dbReference type="PANTHER" id="PTHR43643">
    <property type="entry name" value="HISTIDINOL-PHOSPHATE AMINOTRANSFERASE 2"/>
    <property type="match status" value="1"/>
</dbReference>
<dbReference type="InterPro" id="IPR015422">
    <property type="entry name" value="PyrdxlP-dep_Trfase_small"/>
</dbReference>
<feature type="modified residue" description="N6-(pyridoxal phosphate)lysine" evidence="9">
    <location>
        <position position="226"/>
    </location>
</feature>
<dbReference type="InterPro" id="IPR015424">
    <property type="entry name" value="PyrdxlP-dep_Trfase"/>
</dbReference>
<evidence type="ECO:0000259" key="10">
    <source>
        <dbReference type="Pfam" id="PF00155"/>
    </source>
</evidence>
<sequence length="363" mass="40183">MKAKEWISDLRVYEPGKPIEEVARELGFDDIAEIVKVASNENELGPSPMAIEAMQEAIPEMHRYPDGGAFYLKQKLAGNLGVAPENLLFGCGSNELIVFLCHVFMEQGKNLVMGAEAFAVYFLANAMYQGETIRVPMPEHVHDLDAMLAAITPETRLVCICNPNNPTGTMVAPDAIDAFIEKLPDHVVAVFDEAYFEVMPDDMKPDVLKHIRAGKKNVLVLRTFSKAYGLAGLRIGYAVAHPELINLLNKVRQPFNANLMAQAAAMAALDDIPHIVETREMVFQGLKFFEEELPKIGVETVPSGANFILVKTGNGREVFLELQKRKVIVRPMDPYGLGDFIRITIGTPEQNQFTLDALKDVLA</sequence>
<dbReference type="Gene3D" id="3.90.1150.10">
    <property type="entry name" value="Aspartate Aminotransferase, domain 1"/>
    <property type="match status" value="1"/>
</dbReference>